<dbReference type="Gene3D" id="3.40.50.1980">
    <property type="entry name" value="Nitrogenase molybdenum iron protein domain"/>
    <property type="match status" value="2"/>
</dbReference>
<name>A0ABU2JNH3_9ACTN</name>
<gene>
    <name evidence="2" type="ORF">RM844_09530</name>
</gene>
<sequence>MTTDHTSGTEDAREQAPGWQFEDDRGARVTAAAPPRRVVGYTQVAAALWDEGVRPAGHFGSLHDGGTPDPAKSGLLPLDEIPYHGPGGALRIAELLATEPDLLVGVSYDGKRLYGVPEPVADELEARVPTVVLDVGPGRGLAEVAARLAALVASLGVATAEVPEGEGASGGAESGDGESGGPPLGPAARAARLAGARERLRAAAAAAPDTRVLALSPAGPDTAYLARPTAWPDLRALAEHGVRLAAPAEGPGANWATAGWAEAAELAPGIVLGDVRGNAAGPAVFQDNAGWLALSSAATVLPWNPELPPSALAQARFFDTVAEALAARAAS</sequence>
<reference evidence="3" key="1">
    <citation type="submission" date="2023-07" db="EMBL/GenBank/DDBJ databases">
        <title>30 novel species of actinomycetes from the DSMZ collection.</title>
        <authorList>
            <person name="Nouioui I."/>
        </authorList>
    </citation>
    <scope>NUCLEOTIDE SEQUENCE [LARGE SCALE GENOMIC DNA]</scope>
    <source>
        <strain evidence="3">DSM 44915</strain>
    </source>
</reference>
<feature type="region of interest" description="Disordered" evidence="1">
    <location>
        <begin position="163"/>
        <end position="187"/>
    </location>
</feature>
<evidence type="ECO:0000256" key="1">
    <source>
        <dbReference type="SAM" id="MobiDB-lite"/>
    </source>
</evidence>
<accession>A0ABU2JNH3</accession>
<keyword evidence="3" id="KW-1185">Reference proteome</keyword>
<dbReference type="RefSeq" id="WP_311666549.1">
    <property type="nucleotide sequence ID" value="NZ_JAVREO010000004.1"/>
</dbReference>
<feature type="region of interest" description="Disordered" evidence="1">
    <location>
        <begin position="1"/>
        <end position="28"/>
    </location>
</feature>
<comment type="caution">
    <text evidence="2">The sequence shown here is derived from an EMBL/GenBank/DDBJ whole genome shotgun (WGS) entry which is preliminary data.</text>
</comment>
<dbReference type="SUPFAM" id="SSF53807">
    <property type="entry name" value="Helical backbone' metal receptor"/>
    <property type="match status" value="1"/>
</dbReference>
<evidence type="ECO:0000313" key="3">
    <source>
        <dbReference type="Proteomes" id="UP001183410"/>
    </source>
</evidence>
<protein>
    <submittedName>
        <fullName evidence="2">ABC transporter substrate-binding protein</fullName>
    </submittedName>
</protein>
<feature type="compositionally biased region" description="Gly residues" evidence="1">
    <location>
        <begin position="167"/>
        <end position="182"/>
    </location>
</feature>
<evidence type="ECO:0000313" key="2">
    <source>
        <dbReference type="EMBL" id="MDT0266536.1"/>
    </source>
</evidence>
<dbReference type="EMBL" id="JAVREO010000004">
    <property type="protein sequence ID" value="MDT0266536.1"/>
    <property type="molecule type" value="Genomic_DNA"/>
</dbReference>
<proteinExistence type="predicted"/>
<organism evidence="2 3">
    <name type="scientific">Streptomyces chisholmiae</name>
    <dbReference type="NCBI Taxonomy" id="3075540"/>
    <lineage>
        <taxon>Bacteria</taxon>
        <taxon>Bacillati</taxon>
        <taxon>Actinomycetota</taxon>
        <taxon>Actinomycetes</taxon>
        <taxon>Kitasatosporales</taxon>
        <taxon>Streptomycetaceae</taxon>
        <taxon>Streptomyces</taxon>
    </lineage>
</organism>
<dbReference type="Proteomes" id="UP001183410">
    <property type="component" value="Unassembled WGS sequence"/>
</dbReference>